<accession>A0A2R8BF46</accession>
<feature type="transmembrane region" description="Helical" evidence="1">
    <location>
        <begin position="28"/>
        <end position="53"/>
    </location>
</feature>
<sequence length="184" mass="20442">MTETSDKRIKLEQRNDALLITIRAKRNVGICLFLGFWLVGWAVGWISALGALILSPLGFITLFLLVWLCFWTVGGLVALSAFLWMVSGKEEISISDHSLIILRRVPFWSKPVAVAMTAVSNMRVVPNPKGRHQKNFKGWRSADAGVIHLTNGTRKLGFGLELDPVDARKLVDTVVAIFPTLKDT</sequence>
<protein>
    <submittedName>
        <fullName evidence="2">Uncharacterized protein</fullName>
    </submittedName>
</protein>
<keyword evidence="3" id="KW-1185">Reference proteome</keyword>
<dbReference type="AlphaFoldDB" id="A0A2R8BF46"/>
<name>A0A2R8BF46_9RHOB</name>
<dbReference type="RefSeq" id="WP_108828738.1">
    <property type="nucleotide sequence ID" value="NZ_OMOR01000001.1"/>
</dbReference>
<dbReference type="EMBL" id="OMOR01000001">
    <property type="protein sequence ID" value="SPH21683.1"/>
    <property type="molecule type" value="Genomic_DNA"/>
</dbReference>
<evidence type="ECO:0000256" key="1">
    <source>
        <dbReference type="SAM" id="Phobius"/>
    </source>
</evidence>
<evidence type="ECO:0000313" key="2">
    <source>
        <dbReference type="EMBL" id="SPH21683.1"/>
    </source>
</evidence>
<evidence type="ECO:0000313" key="3">
    <source>
        <dbReference type="Proteomes" id="UP000244880"/>
    </source>
</evidence>
<keyword evidence="1" id="KW-0472">Membrane</keyword>
<keyword evidence="1" id="KW-0812">Transmembrane</keyword>
<gene>
    <name evidence="2" type="ORF">ASD8599_02435</name>
</gene>
<dbReference type="OrthoDB" id="7859164at2"/>
<proteinExistence type="predicted"/>
<feature type="transmembrane region" description="Helical" evidence="1">
    <location>
        <begin position="59"/>
        <end position="86"/>
    </location>
</feature>
<reference evidence="2 3" key="1">
    <citation type="submission" date="2018-03" db="EMBL/GenBank/DDBJ databases">
        <authorList>
            <person name="Keele B.F."/>
        </authorList>
    </citation>
    <scope>NUCLEOTIDE SEQUENCE [LARGE SCALE GENOMIC DNA]</scope>
    <source>
        <strain evidence="2 3">CECT 8599</strain>
    </source>
</reference>
<keyword evidence="1" id="KW-1133">Transmembrane helix</keyword>
<organism evidence="2 3">
    <name type="scientific">Ascidiaceihabitans donghaensis</name>
    <dbReference type="NCBI Taxonomy" id="1510460"/>
    <lineage>
        <taxon>Bacteria</taxon>
        <taxon>Pseudomonadati</taxon>
        <taxon>Pseudomonadota</taxon>
        <taxon>Alphaproteobacteria</taxon>
        <taxon>Rhodobacterales</taxon>
        <taxon>Paracoccaceae</taxon>
        <taxon>Ascidiaceihabitans</taxon>
    </lineage>
</organism>
<dbReference type="Proteomes" id="UP000244880">
    <property type="component" value="Unassembled WGS sequence"/>
</dbReference>